<evidence type="ECO:0000256" key="1">
    <source>
        <dbReference type="ARBA" id="ARBA00000085"/>
    </source>
</evidence>
<dbReference type="EC" id="2.7.13.3" evidence="2"/>
<evidence type="ECO:0000313" key="9">
    <source>
        <dbReference type="EMBL" id="MUP41038.1"/>
    </source>
</evidence>
<dbReference type="InterPro" id="IPR013655">
    <property type="entry name" value="PAS_fold_3"/>
</dbReference>
<feature type="domain" description="PAC" evidence="8">
    <location>
        <begin position="865"/>
        <end position="917"/>
    </location>
</feature>
<dbReference type="SMART" id="SM00086">
    <property type="entry name" value="PAC"/>
    <property type="match status" value="5"/>
</dbReference>
<dbReference type="SUPFAM" id="SSF55781">
    <property type="entry name" value="GAF domain-like"/>
    <property type="match status" value="1"/>
</dbReference>
<evidence type="ECO:0000256" key="6">
    <source>
        <dbReference type="SAM" id="Coils"/>
    </source>
</evidence>
<dbReference type="SMART" id="SM00091">
    <property type="entry name" value="PAS"/>
    <property type="match status" value="5"/>
</dbReference>
<keyword evidence="4" id="KW-0808">Transferase</keyword>
<dbReference type="PROSITE" id="PS50113">
    <property type="entry name" value="PAC"/>
    <property type="match status" value="2"/>
</dbReference>
<dbReference type="PANTHER" id="PTHR43304:SF1">
    <property type="entry name" value="PAC DOMAIN-CONTAINING PROTEIN"/>
    <property type="match status" value="1"/>
</dbReference>
<dbReference type="RefSeq" id="WP_156272938.1">
    <property type="nucleotide sequence ID" value="NZ_BAABGI010000002.1"/>
</dbReference>
<feature type="domain" description="PAC" evidence="8">
    <location>
        <begin position="192"/>
        <end position="250"/>
    </location>
</feature>
<dbReference type="Pfam" id="PF01590">
    <property type="entry name" value="GAF"/>
    <property type="match status" value="1"/>
</dbReference>
<feature type="coiled-coil region" evidence="6">
    <location>
        <begin position="522"/>
        <end position="549"/>
    </location>
</feature>
<dbReference type="GO" id="GO:0000155">
    <property type="term" value="F:phosphorelay sensor kinase activity"/>
    <property type="evidence" value="ECO:0007669"/>
    <property type="project" value="InterPro"/>
</dbReference>
<keyword evidence="3" id="KW-0597">Phosphoprotein</keyword>
<dbReference type="Proteomes" id="UP000460416">
    <property type="component" value="Unassembled WGS sequence"/>
</dbReference>
<evidence type="ECO:0000256" key="3">
    <source>
        <dbReference type="ARBA" id="ARBA00022553"/>
    </source>
</evidence>
<evidence type="ECO:0000256" key="2">
    <source>
        <dbReference type="ARBA" id="ARBA00012438"/>
    </source>
</evidence>
<evidence type="ECO:0000313" key="10">
    <source>
        <dbReference type="Proteomes" id="UP000460416"/>
    </source>
</evidence>
<dbReference type="Gene3D" id="3.30.450.40">
    <property type="match status" value="1"/>
</dbReference>
<dbReference type="SUPFAM" id="SSF55785">
    <property type="entry name" value="PYP-like sensor domain (PAS domain)"/>
    <property type="match status" value="5"/>
</dbReference>
<comment type="catalytic activity">
    <reaction evidence="1">
        <text>ATP + protein L-histidine = ADP + protein N-phospho-L-histidine.</text>
        <dbReference type="EC" id="2.7.13.3"/>
    </reaction>
</comment>
<feature type="domain" description="PAS" evidence="7">
    <location>
        <begin position="539"/>
        <end position="596"/>
    </location>
</feature>
<dbReference type="InterPro" id="IPR013656">
    <property type="entry name" value="PAS_4"/>
</dbReference>
<dbReference type="NCBIfam" id="TIGR00229">
    <property type="entry name" value="sensory_box"/>
    <property type="match status" value="5"/>
</dbReference>
<keyword evidence="6" id="KW-0175">Coiled coil</keyword>
<comment type="caution">
    <text evidence="9">The sequence shown here is derived from an EMBL/GenBank/DDBJ whole genome shotgun (WGS) entry which is preliminary data.</text>
</comment>
<dbReference type="EMBL" id="VJVW01000001">
    <property type="protein sequence ID" value="MUP41038.1"/>
    <property type="molecule type" value="Genomic_DNA"/>
</dbReference>
<dbReference type="InterPro" id="IPR000014">
    <property type="entry name" value="PAS"/>
</dbReference>
<organism evidence="9 10">
    <name type="scientific">Christiangramia aestuarii</name>
    <dbReference type="NCBI Taxonomy" id="1028746"/>
    <lineage>
        <taxon>Bacteria</taxon>
        <taxon>Pseudomonadati</taxon>
        <taxon>Bacteroidota</taxon>
        <taxon>Flavobacteriia</taxon>
        <taxon>Flavobacteriales</taxon>
        <taxon>Flavobacteriaceae</taxon>
        <taxon>Christiangramia</taxon>
    </lineage>
</organism>
<protein>
    <recommendedName>
        <fullName evidence="2">histidine kinase</fullName>
        <ecNumber evidence="2">2.7.13.3</ecNumber>
    </recommendedName>
</protein>
<feature type="domain" description="PAS" evidence="7">
    <location>
        <begin position="662"/>
        <end position="732"/>
    </location>
</feature>
<dbReference type="AlphaFoldDB" id="A0A7M3SWQ7"/>
<keyword evidence="5" id="KW-0418">Kinase</keyword>
<evidence type="ECO:0000259" key="7">
    <source>
        <dbReference type="PROSITE" id="PS50112"/>
    </source>
</evidence>
<sequence>MNYEPSLKDQEALITYSFKKGIIAFNKAAEICCGKVGLMLKPGLFFPNNRNATISEINQNLNSCRKGRSKSYTLRSPGLCLYFDFTPVLDVDNEVRQVTIAISEIKDTENYEKKVEKPISEEQQMLRAIIDNIPDYIFVKDREHRSILTNSKFHQQILGKSKFENSLGYSPLDYFEPEKGREIIADNERVMKNAEPVINRPDIVTNINGKEEMVLLTKVPLRNQNDEVIGLVGIARDITETYLHNKKQHLVFKIMKAFGDQSSFHDALVKTLKILCEDLGFDYAESYNPNIDSTKLYRSAFWPVKKDLTENFDSYHKGEKLPGLVWQLGEIINVDRKNQAGYFHNMQLENGQSIKSAVGIPIILEGKLISIFCLGSVDESKSIEVEVLGDIMLQIASAIERKRSQTQLNDFYEYSPNLIAVVGVDGLLKQVNPSFEQNFGFKEYEILNKPFTDFIHPDDVSKTYDAIENLTGEDLDFEIRCKKKDGSYLWISWRFSQYFEREKVIFVYGNDITPLKKVHNVLSKSILEKERIQQKLAESERKYRSLYDASPLPMWVLDRSTLKFLKVNQAAKDLYGYSEEEFARMTVRDLWPEDQESQIISEIEDKENDFFQLKLRHYKKNGELIHVNVNSNPLEYDGVPARVSLIKDVTARIAAEKLLHESEQRFKALVQDGSDLISIVDSDLNYKYNSPASISVFGLSPEELTGTNFKDFIHKDDIEEVDRYLKELDSKKRIQLPSYRVKGPNSNCKWRWIETILTRMEDEPAISGIVMNSRDITEFIEQEKELLESLSRYNIVAKATSDIITDYDIEKDEIKVSEAAENVFGYNIDQDLYPGSWWEEKIHPDDFERVKVAAREMTHEQRKTLTIEYRFRCQDGSYKYILDRSYLISDKNNVPKRIIGSMQDITERKNHLIAIENHNKRLKEIAWTQSHVVRAPLAKVMGLVDLLINYKNDLENFDEILKNILNSANELDMIIRDISVQSEKEL</sequence>
<reference evidence="9 10" key="1">
    <citation type="submission" date="2019-07" db="EMBL/GenBank/DDBJ databases">
        <title>Gramella aestuarii sp. nov., isolated from a tidal flat, and emended description of Gramella echinicola.</title>
        <authorList>
            <person name="Liu L."/>
        </authorList>
    </citation>
    <scope>NUCLEOTIDE SEQUENCE [LARGE SCALE GENOMIC DNA]</scope>
    <source>
        <strain evidence="9 10">BS12</strain>
    </source>
</reference>
<proteinExistence type="predicted"/>
<dbReference type="InterPro" id="IPR052162">
    <property type="entry name" value="Sensor_kinase/Photoreceptor"/>
</dbReference>
<dbReference type="SUPFAM" id="SSF47384">
    <property type="entry name" value="Homodimeric domain of signal transducing histidine kinase"/>
    <property type="match status" value="1"/>
</dbReference>
<dbReference type="InterPro" id="IPR029016">
    <property type="entry name" value="GAF-like_dom_sf"/>
</dbReference>
<feature type="domain" description="PAS" evidence="7">
    <location>
        <begin position="404"/>
        <end position="474"/>
    </location>
</feature>
<gene>
    <name evidence="9" type="ORF">FLP08_00485</name>
</gene>
<dbReference type="InterPro" id="IPR001610">
    <property type="entry name" value="PAC"/>
</dbReference>
<dbReference type="CDD" id="cd00130">
    <property type="entry name" value="PAS"/>
    <property type="match status" value="4"/>
</dbReference>
<evidence type="ECO:0000259" key="8">
    <source>
        <dbReference type="PROSITE" id="PS50113"/>
    </source>
</evidence>
<dbReference type="Gene3D" id="1.10.287.130">
    <property type="match status" value="1"/>
</dbReference>
<evidence type="ECO:0000256" key="4">
    <source>
        <dbReference type="ARBA" id="ARBA00022679"/>
    </source>
</evidence>
<evidence type="ECO:0000256" key="5">
    <source>
        <dbReference type="ARBA" id="ARBA00022777"/>
    </source>
</evidence>
<dbReference type="InterPro" id="IPR035965">
    <property type="entry name" value="PAS-like_dom_sf"/>
</dbReference>
<dbReference type="PROSITE" id="PS50112">
    <property type="entry name" value="PAS"/>
    <property type="match status" value="3"/>
</dbReference>
<accession>A0A7M3SWQ7</accession>
<dbReference type="Pfam" id="PF08448">
    <property type="entry name" value="PAS_4"/>
    <property type="match status" value="2"/>
</dbReference>
<dbReference type="Gene3D" id="3.30.450.20">
    <property type="entry name" value="PAS domain"/>
    <property type="match status" value="5"/>
</dbReference>
<dbReference type="OrthoDB" id="9124519at2"/>
<dbReference type="Pfam" id="PF08447">
    <property type="entry name" value="PAS_3"/>
    <property type="match status" value="2"/>
</dbReference>
<dbReference type="InterPro" id="IPR036097">
    <property type="entry name" value="HisK_dim/P_sf"/>
</dbReference>
<dbReference type="PANTHER" id="PTHR43304">
    <property type="entry name" value="PHYTOCHROME-LIKE PROTEIN CPH1"/>
    <property type="match status" value="1"/>
</dbReference>
<dbReference type="InterPro" id="IPR000700">
    <property type="entry name" value="PAS-assoc_C"/>
</dbReference>
<keyword evidence="10" id="KW-1185">Reference proteome</keyword>
<name>A0A7M3SWQ7_9FLAO</name>
<dbReference type="InterPro" id="IPR003018">
    <property type="entry name" value="GAF"/>
</dbReference>
<dbReference type="Pfam" id="PF13426">
    <property type="entry name" value="PAS_9"/>
    <property type="match status" value="1"/>
</dbReference>